<sequence length="73" mass="8661">YYKLNVIKKERGQRLLFRTSRNIILTQLSPQNAVLLRMGTFQTAVLRMISVRANLRFHLIDLLHSLLLQRELQ</sequence>
<organism evidence="1">
    <name type="scientific">Nothobranchius rachovii</name>
    <name type="common">bluefin notho</name>
    <dbReference type="NCBI Taxonomy" id="451742"/>
    <lineage>
        <taxon>Eukaryota</taxon>
        <taxon>Metazoa</taxon>
        <taxon>Chordata</taxon>
        <taxon>Craniata</taxon>
        <taxon>Vertebrata</taxon>
        <taxon>Euteleostomi</taxon>
        <taxon>Actinopterygii</taxon>
        <taxon>Neopterygii</taxon>
        <taxon>Teleostei</taxon>
        <taxon>Neoteleostei</taxon>
        <taxon>Acanthomorphata</taxon>
        <taxon>Ovalentaria</taxon>
        <taxon>Atherinomorphae</taxon>
        <taxon>Cyprinodontiformes</taxon>
        <taxon>Nothobranchiidae</taxon>
        <taxon>Nothobranchius</taxon>
    </lineage>
</organism>
<gene>
    <name evidence="1" type="primary">ETV7</name>
</gene>
<reference evidence="1" key="1">
    <citation type="submission" date="2016-05" db="EMBL/GenBank/DDBJ databases">
        <authorList>
            <person name="Lavstsen T."/>
            <person name="Jespersen J.S."/>
        </authorList>
    </citation>
    <scope>NUCLEOTIDE SEQUENCE</scope>
    <source>
        <tissue evidence="1">Brain</tissue>
    </source>
</reference>
<accession>A0A1A8P5E8</accession>
<dbReference type="AlphaFoldDB" id="A0A1A8P5E8"/>
<reference evidence="1" key="2">
    <citation type="submission" date="2016-06" db="EMBL/GenBank/DDBJ databases">
        <title>The genome of a short-lived fish provides insights into sex chromosome evolution and the genetic control of aging.</title>
        <authorList>
            <person name="Reichwald K."/>
            <person name="Felder M."/>
            <person name="Petzold A."/>
            <person name="Koch P."/>
            <person name="Groth M."/>
            <person name="Platzer M."/>
        </authorList>
    </citation>
    <scope>NUCLEOTIDE SEQUENCE</scope>
    <source>
        <tissue evidence="1">Brain</tissue>
    </source>
</reference>
<name>A0A1A8P5E8_9TELE</name>
<protein>
    <submittedName>
        <fullName evidence="1">Ets variant 7</fullName>
    </submittedName>
</protein>
<feature type="non-terminal residue" evidence="1">
    <location>
        <position position="73"/>
    </location>
</feature>
<dbReference type="EMBL" id="HAEH01005428">
    <property type="protein sequence ID" value="SBR76493.1"/>
    <property type="molecule type" value="Transcribed_RNA"/>
</dbReference>
<feature type="non-terminal residue" evidence="1">
    <location>
        <position position="1"/>
    </location>
</feature>
<evidence type="ECO:0000313" key="1">
    <source>
        <dbReference type="EMBL" id="SBR76493.1"/>
    </source>
</evidence>
<proteinExistence type="predicted"/>